<gene>
    <name evidence="2" type="ORF">EV202_12760</name>
</gene>
<dbReference type="RefSeq" id="WP_131927300.1">
    <property type="nucleotide sequence ID" value="NZ_SLXB01000027.1"/>
</dbReference>
<keyword evidence="1" id="KW-0812">Transmembrane</keyword>
<proteinExistence type="predicted"/>
<keyword evidence="1" id="KW-0472">Membrane</keyword>
<dbReference type="Proteomes" id="UP000295600">
    <property type="component" value="Unassembled WGS sequence"/>
</dbReference>
<comment type="caution">
    <text evidence="2">The sequence shown here is derived from an EMBL/GenBank/DDBJ whole genome shotgun (WGS) entry which is preliminary data.</text>
</comment>
<accession>A0A4R2M2A6</accession>
<feature type="transmembrane region" description="Helical" evidence="1">
    <location>
        <begin position="43"/>
        <end position="62"/>
    </location>
</feature>
<evidence type="ECO:0000313" key="2">
    <source>
        <dbReference type="EMBL" id="TCO88177.1"/>
    </source>
</evidence>
<evidence type="ECO:0000256" key="1">
    <source>
        <dbReference type="SAM" id="Phobius"/>
    </source>
</evidence>
<sequence length="87" mass="9592">MKKNTKEDVQICTAVGMLIAGVGLSVAGFIVEPTGQIHDSVLWFFAQCLMYAGGIFGIGIYVSSKFNHLVEGLKERQENKEVRNETK</sequence>
<organism evidence="2 3">
    <name type="scientific">Prevotella heparinolytica</name>
    <dbReference type="NCBI Taxonomy" id="28113"/>
    <lineage>
        <taxon>Bacteria</taxon>
        <taxon>Pseudomonadati</taxon>
        <taxon>Bacteroidota</taxon>
        <taxon>Bacteroidia</taxon>
        <taxon>Bacteroidales</taxon>
        <taxon>Bacteroidaceae</taxon>
        <taxon>Bacteroides</taxon>
    </lineage>
</organism>
<dbReference type="EMBL" id="SLXB01000027">
    <property type="protein sequence ID" value="TCO88177.1"/>
    <property type="molecule type" value="Genomic_DNA"/>
</dbReference>
<keyword evidence="1" id="KW-1133">Transmembrane helix</keyword>
<feature type="transmembrane region" description="Helical" evidence="1">
    <location>
        <begin position="12"/>
        <end position="31"/>
    </location>
</feature>
<reference evidence="2 3" key="1">
    <citation type="submission" date="2019-03" db="EMBL/GenBank/DDBJ databases">
        <title>Genomic Encyclopedia of Type Strains, Phase IV (KMG-IV): sequencing the most valuable type-strain genomes for metagenomic binning, comparative biology and taxonomic classification.</title>
        <authorList>
            <person name="Goeker M."/>
        </authorList>
    </citation>
    <scope>NUCLEOTIDE SEQUENCE [LARGE SCALE GENOMIC DNA]</scope>
    <source>
        <strain evidence="2 3">DSM 23917</strain>
    </source>
</reference>
<dbReference type="AlphaFoldDB" id="A0A4R2M2A6"/>
<name>A0A4R2M2A6_9BACE</name>
<protein>
    <submittedName>
        <fullName evidence="2">Uncharacterized protein</fullName>
    </submittedName>
</protein>
<evidence type="ECO:0000313" key="3">
    <source>
        <dbReference type="Proteomes" id="UP000295600"/>
    </source>
</evidence>